<comment type="caution">
    <text evidence="2">The sequence shown here is derived from an EMBL/GenBank/DDBJ whole genome shotgun (WGS) entry which is preliminary data.</text>
</comment>
<dbReference type="OrthoDB" id="9807864at2"/>
<dbReference type="SUPFAM" id="SSF54292">
    <property type="entry name" value="2Fe-2S ferredoxin-like"/>
    <property type="match status" value="1"/>
</dbReference>
<dbReference type="EMBL" id="JQCR01000003">
    <property type="protein sequence ID" value="KGE17833.1"/>
    <property type="molecule type" value="Genomic_DNA"/>
</dbReference>
<evidence type="ECO:0000313" key="3">
    <source>
        <dbReference type="Proteomes" id="UP000029734"/>
    </source>
</evidence>
<dbReference type="GO" id="GO:0051536">
    <property type="term" value="F:iron-sulfur cluster binding"/>
    <property type="evidence" value="ECO:0007669"/>
    <property type="project" value="InterPro"/>
</dbReference>
<evidence type="ECO:0000313" key="2">
    <source>
        <dbReference type="EMBL" id="KGE17833.1"/>
    </source>
</evidence>
<feature type="domain" description="2Fe-2S ferredoxin-type" evidence="1">
    <location>
        <begin position="1"/>
        <end position="99"/>
    </location>
</feature>
<name>A0A098M706_9BACL</name>
<gene>
    <name evidence="2" type="ORF">PWYN_25085</name>
</gene>
<dbReference type="PROSITE" id="PS51085">
    <property type="entry name" value="2FE2S_FER_2"/>
    <property type="match status" value="1"/>
</dbReference>
<proteinExistence type="predicted"/>
<sequence>MDGLLILKGKTVTKEVQPQQGSTLLEHALKHGVDWQNLCTRGTCARCRCYMEAGAELLEAPTKAEERRLDPEELEEGYRLACQAIIKTPGILIALNKTYF</sequence>
<reference evidence="2 3" key="1">
    <citation type="submission" date="2014-08" db="EMBL/GenBank/DDBJ databases">
        <authorList>
            <person name="den Bakker H.C."/>
        </authorList>
    </citation>
    <scope>NUCLEOTIDE SEQUENCE [LARGE SCALE GENOMIC DNA]</scope>
    <source>
        <strain evidence="2 3">DSM 18334</strain>
    </source>
</reference>
<dbReference type="STRING" id="268407.PWYN_25085"/>
<reference evidence="2 3" key="2">
    <citation type="submission" date="2014-10" db="EMBL/GenBank/DDBJ databases">
        <title>Comparative genomics of the Paenibacillus odorifer group.</title>
        <authorList>
            <person name="Tsai Y.-C."/>
            <person name="Martin N."/>
            <person name="Korlach J."/>
            <person name="Wiedmann M."/>
        </authorList>
    </citation>
    <scope>NUCLEOTIDE SEQUENCE [LARGE SCALE GENOMIC DNA]</scope>
    <source>
        <strain evidence="2 3">DSM 18334</strain>
    </source>
</reference>
<dbReference type="InterPro" id="IPR001041">
    <property type="entry name" value="2Fe-2S_ferredoxin-type"/>
</dbReference>
<dbReference type="Gene3D" id="3.10.20.30">
    <property type="match status" value="1"/>
</dbReference>
<dbReference type="InterPro" id="IPR036010">
    <property type="entry name" value="2Fe-2S_ferredoxin-like_sf"/>
</dbReference>
<protein>
    <submittedName>
        <fullName evidence="2">Ferredoxin</fullName>
    </submittedName>
</protein>
<dbReference type="RefSeq" id="WP_036657206.1">
    <property type="nucleotide sequence ID" value="NZ_JQCR01000003.1"/>
</dbReference>
<accession>A0A098M706</accession>
<dbReference type="Pfam" id="PF00111">
    <property type="entry name" value="Fer2"/>
    <property type="match status" value="1"/>
</dbReference>
<dbReference type="Proteomes" id="UP000029734">
    <property type="component" value="Unassembled WGS sequence"/>
</dbReference>
<dbReference type="CDD" id="cd00207">
    <property type="entry name" value="fer2"/>
    <property type="match status" value="1"/>
</dbReference>
<organism evidence="2 3">
    <name type="scientific">Paenibacillus wynnii</name>
    <dbReference type="NCBI Taxonomy" id="268407"/>
    <lineage>
        <taxon>Bacteria</taxon>
        <taxon>Bacillati</taxon>
        <taxon>Bacillota</taxon>
        <taxon>Bacilli</taxon>
        <taxon>Bacillales</taxon>
        <taxon>Paenibacillaceae</taxon>
        <taxon>Paenibacillus</taxon>
    </lineage>
</organism>
<dbReference type="InterPro" id="IPR012675">
    <property type="entry name" value="Beta-grasp_dom_sf"/>
</dbReference>
<keyword evidence="3" id="KW-1185">Reference proteome</keyword>
<evidence type="ECO:0000259" key="1">
    <source>
        <dbReference type="PROSITE" id="PS51085"/>
    </source>
</evidence>
<dbReference type="AlphaFoldDB" id="A0A098M706"/>
<dbReference type="eggNOG" id="COG0633">
    <property type="taxonomic scope" value="Bacteria"/>
</dbReference>